<feature type="transmembrane region" description="Helical" evidence="1">
    <location>
        <begin position="92"/>
        <end position="110"/>
    </location>
</feature>
<gene>
    <name evidence="2" type="ORF">JYZ213_LOCUS20453</name>
</gene>
<comment type="caution">
    <text evidence="2">The sequence shown here is derived from an EMBL/GenBank/DDBJ whole genome shotgun (WGS) entry which is preliminary data.</text>
</comment>
<dbReference type="AlphaFoldDB" id="A0A814MWB5"/>
<sequence>MKPSILSTNELPTSREQQIRISPKIKFSAWHTFKHHIPRFILTILIDIVFPLVIYFGLQKLTKPVYALLLAGTPPLLMVIGKALISRTFDALGFLIFIGFIISGVVAIITRNSIILLLEKSLVTGILSLIFGITLIPFRCCSSRYKLRPLAYYFYQDLVPTNRAQVGLLESAFNEEHDQANDQYAQLKEEITVPKLSDKEEVAKVYEWIYKHCPSFRFACYTITSIWSIGLLLEFIARLTLILMHLPINKIVIYAHVILSSITILCIISSIICIIIERKYTLLSIERWNEQSQQPRKDFSNRRASLVIIECNSNSVSNVNI</sequence>
<keyword evidence="1" id="KW-1133">Transmembrane helix</keyword>
<feature type="transmembrane region" description="Helical" evidence="1">
    <location>
        <begin position="64"/>
        <end position="85"/>
    </location>
</feature>
<keyword evidence="1" id="KW-0472">Membrane</keyword>
<evidence type="ECO:0000256" key="1">
    <source>
        <dbReference type="SAM" id="Phobius"/>
    </source>
</evidence>
<feature type="transmembrane region" description="Helical" evidence="1">
    <location>
        <begin position="122"/>
        <end position="141"/>
    </location>
</feature>
<keyword evidence="1" id="KW-0812">Transmembrane</keyword>
<proteinExistence type="predicted"/>
<feature type="transmembrane region" description="Helical" evidence="1">
    <location>
        <begin position="40"/>
        <end position="58"/>
    </location>
</feature>
<protein>
    <submittedName>
        <fullName evidence="2">Uncharacterized protein</fullName>
    </submittedName>
</protein>
<dbReference type="Proteomes" id="UP000663845">
    <property type="component" value="Unassembled WGS sequence"/>
</dbReference>
<feature type="transmembrane region" description="Helical" evidence="1">
    <location>
        <begin position="218"/>
        <end position="239"/>
    </location>
</feature>
<evidence type="ECO:0000313" key="3">
    <source>
        <dbReference type="Proteomes" id="UP000663845"/>
    </source>
</evidence>
<reference evidence="2" key="1">
    <citation type="submission" date="2021-02" db="EMBL/GenBank/DDBJ databases">
        <authorList>
            <person name="Nowell W R."/>
        </authorList>
    </citation>
    <scope>NUCLEOTIDE SEQUENCE</scope>
</reference>
<evidence type="ECO:0000313" key="2">
    <source>
        <dbReference type="EMBL" id="CAF1083969.1"/>
    </source>
</evidence>
<feature type="transmembrane region" description="Helical" evidence="1">
    <location>
        <begin position="251"/>
        <end position="276"/>
    </location>
</feature>
<name>A0A814MWB5_9BILA</name>
<dbReference type="EMBL" id="CAJNOG010000215">
    <property type="protein sequence ID" value="CAF1083969.1"/>
    <property type="molecule type" value="Genomic_DNA"/>
</dbReference>
<organism evidence="2 3">
    <name type="scientific">Adineta steineri</name>
    <dbReference type="NCBI Taxonomy" id="433720"/>
    <lineage>
        <taxon>Eukaryota</taxon>
        <taxon>Metazoa</taxon>
        <taxon>Spiralia</taxon>
        <taxon>Gnathifera</taxon>
        <taxon>Rotifera</taxon>
        <taxon>Eurotatoria</taxon>
        <taxon>Bdelloidea</taxon>
        <taxon>Adinetida</taxon>
        <taxon>Adinetidae</taxon>
        <taxon>Adineta</taxon>
    </lineage>
</organism>
<accession>A0A814MWB5</accession>